<feature type="transmembrane region" description="Helical" evidence="1">
    <location>
        <begin position="12"/>
        <end position="28"/>
    </location>
</feature>
<dbReference type="EMBL" id="CP065997">
    <property type="protein sequence ID" value="QQB32817.1"/>
    <property type="molecule type" value="Genomic_DNA"/>
</dbReference>
<gene>
    <name evidence="2" type="ORF">I6I07_19420</name>
</gene>
<feature type="transmembrane region" description="Helical" evidence="1">
    <location>
        <begin position="48"/>
        <end position="67"/>
    </location>
</feature>
<evidence type="ECO:0000313" key="3">
    <source>
        <dbReference type="Proteomes" id="UP000595231"/>
    </source>
</evidence>
<keyword evidence="1" id="KW-0472">Membrane</keyword>
<evidence type="ECO:0000256" key="1">
    <source>
        <dbReference type="SAM" id="Phobius"/>
    </source>
</evidence>
<evidence type="ECO:0000313" key="2">
    <source>
        <dbReference type="EMBL" id="QQB32817.1"/>
    </source>
</evidence>
<dbReference type="RefSeq" id="WP_198483316.1">
    <property type="nucleotide sequence ID" value="NZ_CP065997.1"/>
</dbReference>
<keyword evidence="1" id="KW-0812">Transmembrane</keyword>
<organism evidence="2 3">
    <name type="scientific">Achromobacter deleyi</name>
    <dbReference type="NCBI Taxonomy" id="1353891"/>
    <lineage>
        <taxon>Bacteria</taxon>
        <taxon>Pseudomonadati</taxon>
        <taxon>Pseudomonadota</taxon>
        <taxon>Betaproteobacteria</taxon>
        <taxon>Burkholderiales</taxon>
        <taxon>Alcaligenaceae</taxon>
        <taxon>Achromobacter</taxon>
    </lineage>
</organism>
<reference evidence="2 3" key="1">
    <citation type="submission" date="2020-12" db="EMBL/GenBank/DDBJ databases">
        <title>FDA dAtabase for Regulatory Grade micrObial Sequences (FDA-ARGOS): Supporting development and validation of Infectious Disease Dx tests.</title>
        <authorList>
            <person name="Sproer C."/>
            <person name="Gronow S."/>
            <person name="Severitt S."/>
            <person name="Schroder I."/>
            <person name="Tallon L."/>
            <person name="Sadzewicz L."/>
            <person name="Zhao X."/>
            <person name="Boylan J."/>
            <person name="Ott S."/>
            <person name="Bowen H."/>
            <person name="Vavikolanu K."/>
            <person name="Mehta A."/>
            <person name="Aluvathingal J."/>
            <person name="Nadendla S."/>
            <person name="Lowell S."/>
            <person name="Myers T."/>
            <person name="Yan Y."/>
            <person name="Sichtig H."/>
        </authorList>
    </citation>
    <scope>NUCLEOTIDE SEQUENCE [LARGE SCALE GENOMIC DNA]</scope>
    <source>
        <strain evidence="2 3">FDAARGOS_1050</strain>
    </source>
</reference>
<name>A0A7T4AZC1_9BURK</name>
<dbReference type="Proteomes" id="UP000595231">
    <property type="component" value="Chromosome"/>
</dbReference>
<dbReference type="AlphaFoldDB" id="A0A7T4AZC1"/>
<accession>A0A7T4AZC1</accession>
<protein>
    <submittedName>
        <fullName evidence="2">Uncharacterized protein</fullName>
    </submittedName>
</protein>
<sequence>MEIDDHGKERRNALVVSAAIACAAFLQLKMPSFLAEFVKFDIPPEHAYRVWLLAAALALYTLMRFHFSDSRVNSSQVPAAAFAQALDTALSARYGRRSSAGEAHANWAKEVRDQALKSNDGDFVSEIDRRHFEPYDFLIVANGVFLHWRIRKDVLDQHAPTSDRYTSVSHSVHALSGPFSAVFIHVKSMAFRVFWSKTAVEINTVYFMSFAAISASVARAVALL</sequence>
<keyword evidence="1" id="KW-1133">Transmembrane helix</keyword>
<proteinExistence type="predicted"/>